<evidence type="ECO:0000256" key="4">
    <source>
        <dbReference type="ARBA" id="ARBA00022840"/>
    </source>
</evidence>
<feature type="domain" description="ABC transporter" evidence="5">
    <location>
        <begin position="4"/>
        <end position="231"/>
    </location>
</feature>
<name>A0A3S1DRM1_9BACL</name>
<gene>
    <name evidence="6" type="ORF">EJP82_18250</name>
</gene>
<dbReference type="PANTHER" id="PTHR43335:SF11">
    <property type="entry name" value="ABC TRANSPORTER RELATED"/>
    <property type="match status" value="1"/>
</dbReference>
<accession>A0A3S1DRM1</accession>
<comment type="caution">
    <text evidence="6">The sequence shown here is derived from an EMBL/GenBank/DDBJ whole genome shotgun (WGS) entry which is preliminary data.</text>
</comment>
<evidence type="ECO:0000313" key="6">
    <source>
        <dbReference type="EMBL" id="RUT43887.1"/>
    </source>
</evidence>
<dbReference type="EMBL" id="RZNY01000016">
    <property type="protein sequence ID" value="RUT43887.1"/>
    <property type="molecule type" value="Genomic_DNA"/>
</dbReference>
<dbReference type="Pfam" id="PF00005">
    <property type="entry name" value="ABC_tran"/>
    <property type="match status" value="1"/>
</dbReference>
<dbReference type="PANTHER" id="PTHR43335">
    <property type="entry name" value="ABC TRANSPORTER, ATP-BINDING PROTEIN"/>
    <property type="match status" value="1"/>
</dbReference>
<keyword evidence="7" id="KW-1185">Reference proteome</keyword>
<organism evidence="6 7">
    <name type="scientific">Paenibacillus anaericanus</name>
    <dbReference type="NCBI Taxonomy" id="170367"/>
    <lineage>
        <taxon>Bacteria</taxon>
        <taxon>Bacillati</taxon>
        <taxon>Bacillota</taxon>
        <taxon>Bacilli</taxon>
        <taxon>Bacillales</taxon>
        <taxon>Paenibacillaceae</taxon>
        <taxon>Paenibacillus</taxon>
    </lineage>
</organism>
<protein>
    <submittedName>
        <fullName evidence="6">ABC transporter ATP-binding protein</fullName>
    </submittedName>
</protein>
<evidence type="ECO:0000313" key="7">
    <source>
        <dbReference type="Proteomes" id="UP000279446"/>
    </source>
</evidence>
<dbReference type="RefSeq" id="WP_127193509.1">
    <property type="nucleotide sequence ID" value="NZ_RZNY01000016.1"/>
</dbReference>
<dbReference type="InterPro" id="IPR025302">
    <property type="entry name" value="DrrA1/2-like_C"/>
</dbReference>
<comment type="similarity">
    <text evidence="1">Belongs to the ABC transporter superfamily.</text>
</comment>
<dbReference type="CDD" id="cd03230">
    <property type="entry name" value="ABC_DR_subfamily_A"/>
    <property type="match status" value="1"/>
</dbReference>
<dbReference type="SMART" id="SM00382">
    <property type="entry name" value="AAA"/>
    <property type="match status" value="1"/>
</dbReference>
<dbReference type="AlphaFoldDB" id="A0A3S1DRM1"/>
<keyword evidence="3" id="KW-0547">Nucleotide-binding</keyword>
<dbReference type="PROSITE" id="PS50893">
    <property type="entry name" value="ABC_TRANSPORTER_2"/>
    <property type="match status" value="1"/>
</dbReference>
<dbReference type="InterPro" id="IPR003593">
    <property type="entry name" value="AAA+_ATPase"/>
</dbReference>
<evidence type="ECO:0000259" key="5">
    <source>
        <dbReference type="PROSITE" id="PS50893"/>
    </source>
</evidence>
<dbReference type="InterPro" id="IPR003439">
    <property type="entry name" value="ABC_transporter-like_ATP-bd"/>
</dbReference>
<dbReference type="OrthoDB" id="9804819at2"/>
<evidence type="ECO:0000256" key="1">
    <source>
        <dbReference type="ARBA" id="ARBA00005417"/>
    </source>
</evidence>
<proteinExistence type="inferred from homology"/>
<dbReference type="Proteomes" id="UP000279446">
    <property type="component" value="Unassembled WGS sequence"/>
</dbReference>
<dbReference type="Gene3D" id="3.40.50.300">
    <property type="entry name" value="P-loop containing nucleotide triphosphate hydrolases"/>
    <property type="match status" value="1"/>
</dbReference>
<sequence length="307" mass="33535">MVMLSVTELTKKFGMRTPVNGISFQLEMGSCTALLGPNGAGKTTTLRMLAGLIDPTSGNIAIAGSDDKDTQQQTSIGYLPQHPTFYGWMTGKEFVVYVAGLSGMSGKKAANEADIALERVGLKDAAKRRISGYSGGMKQRLGLAQAIVHHPQLLLLDEPVSALDPLGRREVMDLLSQLRQQTTILFSTHVLHDAEEVCDRMMMLRDGEIVESGSLRELAEKYRQPLLTVQVEAGTGQESNTWLHSLEDRAFIIESSITGNTAVLTVNDVIEARHTILQEAASQRIPLLRFEAGTTSLEDMFMKVVKS</sequence>
<dbReference type="GO" id="GO:0005524">
    <property type="term" value="F:ATP binding"/>
    <property type="evidence" value="ECO:0007669"/>
    <property type="project" value="UniProtKB-KW"/>
</dbReference>
<dbReference type="GO" id="GO:0016887">
    <property type="term" value="F:ATP hydrolysis activity"/>
    <property type="evidence" value="ECO:0007669"/>
    <property type="project" value="InterPro"/>
</dbReference>
<evidence type="ECO:0000256" key="3">
    <source>
        <dbReference type="ARBA" id="ARBA00022741"/>
    </source>
</evidence>
<evidence type="ECO:0000256" key="2">
    <source>
        <dbReference type="ARBA" id="ARBA00022448"/>
    </source>
</evidence>
<reference evidence="6 7" key="1">
    <citation type="submission" date="2018-12" db="EMBL/GenBank/DDBJ databases">
        <authorList>
            <person name="Sun L."/>
            <person name="Chen Z."/>
        </authorList>
    </citation>
    <scope>NUCLEOTIDE SEQUENCE [LARGE SCALE GENOMIC DNA]</scope>
    <source>
        <strain evidence="6 7">DSM 15890</strain>
    </source>
</reference>
<dbReference type="SUPFAM" id="SSF52540">
    <property type="entry name" value="P-loop containing nucleoside triphosphate hydrolases"/>
    <property type="match status" value="1"/>
</dbReference>
<dbReference type="PROSITE" id="PS00211">
    <property type="entry name" value="ABC_TRANSPORTER_1"/>
    <property type="match status" value="1"/>
</dbReference>
<keyword evidence="2" id="KW-0813">Transport</keyword>
<dbReference type="Pfam" id="PF13732">
    <property type="entry name" value="DrrA1-3_C"/>
    <property type="match status" value="1"/>
</dbReference>
<dbReference type="InterPro" id="IPR027417">
    <property type="entry name" value="P-loop_NTPase"/>
</dbReference>
<keyword evidence="4 6" id="KW-0067">ATP-binding</keyword>
<dbReference type="InterPro" id="IPR017871">
    <property type="entry name" value="ABC_transporter-like_CS"/>
</dbReference>